<dbReference type="Gene3D" id="3.40.720.10">
    <property type="entry name" value="Alkaline Phosphatase, subunit A"/>
    <property type="match status" value="1"/>
</dbReference>
<feature type="compositionally biased region" description="Low complexity" evidence="1">
    <location>
        <begin position="664"/>
        <end position="680"/>
    </location>
</feature>
<protein>
    <submittedName>
        <fullName evidence="3">Alkaline phosphatase family protein</fullName>
    </submittedName>
</protein>
<dbReference type="RefSeq" id="WP_380047302.1">
    <property type="nucleotide sequence ID" value="NZ_JBHLTC010000018.1"/>
</dbReference>
<dbReference type="Pfam" id="PF01663">
    <property type="entry name" value="Phosphodiest"/>
    <property type="match status" value="1"/>
</dbReference>
<comment type="caution">
    <text evidence="3">The sequence shown here is derived from an EMBL/GenBank/DDBJ whole genome shotgun (WGS) entry which is preliminary data.</text>
</comment>
<dbReference type="InterPro" id="IPR017850">
    <property type="entry name" value="Alkaline_phosphatase_core_sf"/>
</dbReference>
<dbReference type="SUPFAM" id="SSF53649">
    <property type="entry name" value="Alkaline phosphatase-like"/>
    <property type="match status" value="1"/>
</dbReference>
<feature type="transmembrane region" description="Helical" evidence="2">
    <location>
        <begin position="54"/>
        <end position="76"/>
    </location>
</feature>
<feature type="transmembrane region" description="Helical" evidence="2">
    <location>
        <begin position="88"/>
        <end position="110"/>
    </location>
</feature>
<evidence type="ECO:0000313" key="4">
    <source>
        <dbReference type="Proteomes" id="UP001589890"/>
    </source>
</evidence>
<sequence length="694" mass="73876">MLTGGLASLIVLALTFWILPQVSSEGALPLLRLVVIFALIGLLMRWVLTGVAMLIGSVGVLIGGVLSQFAVVYLGIRLDPGIRLTGGVEVAVVVSIVMSSISALVAWIAYAGSEDAYLNEMLRSARRSGRRLPPAPRTGLLIIQLDGLSAPLLNWMVMSGNLPHLGGWIRTGSHSLVPWHTGIPSTTPASQAGILHGGSGQIPAFRWYEKDSGRIIVTNRPRDAADIETRISNGRGLLADGGASISNVFSGDAPTSLLTFSRAALPTGRTRGYVTFFSSPQGFARGLVLTIAEMVKELHQARRQKRLKIWPRVHRGGAYVLLRAVSNVLLRDLNVSLITEQLVKGTPVIYCDFIDYDEVAHHAGPTRPESLQALEGLDRVVGGLQRIIDMLPHDYEIVILSDHGQSQGATFQQRYGRTLTAVVDELLEGNVEPVGATSRAEDWGPVNGFLTELCTRGSVAGSVTRRALRSASDGDIELGPAECEGRLPVDDQAVVIASGNLAMVYLADRPGRIPLEELAELQPRLVPGLAQHPGVGFVVVDTLADGPVAIGRAGVHVLKSGRIEGKDPLAVYDDPELVPSLLKQSAIPHVGDVVVISRMDQHTNEVAAFEELVGCHGGVGGWQTQAVLVHPSRWTIDKPLVGSDAVHEVLVGWLAELGQRVDSAGAATDPAQADPAQADPAEPEIEPVEAGVVS</sequence>
<keyword evidence="2" id="KW-0472">Membrane</keyword>
<reference evidence="3 4" key="1">
    <citation type="submission" date="2024-09" db="EMBL/GenBank/DDBJ databases">
        <authorList>
            <person name="Sun Q."/>
            <person name="Mori K."/>
        </authorList>
    </citation>
    <scope>NUCLEOTIDE SEQUENCE [LARGE SCALE GENOMIC DNA]</scope>
    <source>
        <strain evidence="3 4">CGMCC 1.15906</strain>
    </source>
</reference>
<keyword evidence="2" id="KW-1133">Transmembrane helix</keyword>
<feature type="transmembrane region" description="Helical" evidence="2">
    <location>
        <begin position="6"/>
        <end position="23"/>
    </location>
</feature>
<name>A0ABV6QKK6_9ACTN</name>
<keyword evidence="2" id="KW-0812">Transmembrane</keyword>
<dbReference type="EMBL" id="JBHLTC010000018">
    <property type="protein sequence ID" value="MFC0625166.1"/>
    <property type="molecule type" value="Genomic_DNA"/>
</dbReference>
<evidence type="ECO:0000313" key="3">
    <source>
        <dbReference type="EMBL" id="MFC0625166.1"/>
    </source>
</evidence>
<organism evidence="3 4">
    <name type="scientific">Kribbella deserti</name>
    <dbReference type="NCBI Taxonomy" id="1926257"/>
    <lineage>
        <taxon>Bacteria</taxon>
        <taxon>Bacillati</taxon>
        <taxon>Actinomycetota</taxon>
        <taxon>Actinomycetes</taxon>
        <taxon>Propionibacteriales</taxon>
        <taxon>Kribbellaceae</taxon>
        <taxon>Kribbella</taxon>
    </lineage>
</organism>
<gene>
    <name evidence="3" type="ORF">ACFFGN_13895</name>
</gene>
<feature type="transmembrane region" description="Helical" evidence="2">
    <location>
        <begin position="30"/>
        <end position="48"/>
    </location>
</feature>
<keyword evidence="4" id="KW-1185">Reference proteome</keyword>
<accession>A0ABV6QKK6</accession>
<dbReference type="Proteomes" id="UP001589890">
    <property type="component" value="Unassembled WGS sequence"/>
</dbReference>
<evidence type="ECO:0000256" key="2">
    <source>
        <dbReference type="SAM" id="Phobius"/>
    </source>
</evidence>
<evidence type="ECO:0000256" key="1">
    <source>
        <dbReference type="SAM" id="MobiDB-lite"/>
    </source>
</evidence>
<feature type="region of interest" description="Disordered" evidence="1">
    <location>
        <begin position="664"/>
        <end position="694"/>
    </location>
</feature>
<proteinExistence type="predicted"/>
<dbReference type="InterPro" id="IPR002591">
    <property type="entry name" value="Phosphodiest/P_Trfase"/>
</dbReference>